<proteinExistence type="inferred from homology"/>
<dbReference type="RefSeq" id="WP_369268712.1">
    <property type="nucleotide sequence ID" value="NZ_CP163432.1"/>
</dbReference>
<dbReference type="Pfam" id="PF17853">
    <property type="entry name" value="GGDEF_2"/>
    <property type="match status" value="1"/>
</dbReference>
<dbReference type="Pfam" id="PF13556">
    <property type="entry name" value="HTH_30"/>
    <property type="match status" value="1"/>
</dbReference>
<dbReference type="Gene3D" id="1.10.10.2840">
    <property type="entry name" value="PucR C-terminal helix-turn-helix domain"/>
    <property type="match status" value="1"/>
</dbReference>
<feature type="domain" description="RsbT co-antagonist protein RsbRD N-terminal" evidence="4">
    <location>
        <begin position="82"/>
        <end position="217"/>
    </location>
</feature>
<dbReference type="PANTHER" id="PTHR33744:SF1">
    <property type="entry name" value="DNA-BINDING TRANSCRIPTIONAL ACTIVATOR ADER"/>
    <property type="match status" value="1"/>
</dbReference>
<comment type="similarity">
    <text evidence="1">Belongs to the CdaR family.</text>
</comment>
<dbReference type="InterPro" id="IPR025751">
    <property type="entry name" value="RsbRD_N_dom"/>
</dbReference>
<sequence length="464" mass="49971">MHTSSASGAVRPRVTTATAGPRPGAATVGPPPPGATAVGPPPPGTTAVGSPLPLPEPADEPSPHQLFDHACRRLLGRGQAFSDIVVDQIRSEVPYYADPVLAPPDLPQSAYKGVRITLEAALDPGRMADVERYTRELGIRRAEESRPLDEVLHAFRVAGSEVWNGIIGAVERDGLGDQRHLVHVAELVWKSNDRDCVLLADAYRQVAKGVASRHNERVRLILAAVLESRNDPAFIRDAASILNLPPDGRFAVAEIRATPPVGRTPDAVPEIRGMRVLRHTGGRRDVLVAHLGDRALDALVSALDAGPGMRIGVSPVVHGLENLPRARDMAGLALRTCRGDGEVARLDARLPDGLLVSRPDLSAGLALRVLRPLYELEPADRETLIDTLGVWIEKGGSAVQAARHMLCHRNTVLNRLRRFEQITGLELSRPRDLVRLTLAFDALQLLGPATVLGCADTWDRDVDG</sequence>
<accession>A0AB39MT76</accession>
<evidence type="ECO:0000259" key="4">
    <source>
        <dbReference type="Pfam" id="PF14361"/>
    </source>
</evidence>
<dbReference type="InterPro" id="IPR042070">
    <property type="entry name" value="PucR_C-HTH_sf"/>
</dbReference>
<feature type="region of interest" description="Disordered" evidence="2">
    <location>
        <begin position="1"/>
        <end position="64"/>
    </location>
</feature>
<feature type="domain" description="PucR C-terminal helix-turn-helix" evidence="3">
    <location>
        <begin position="384"/>
        <end position="441"/>
    </location>
</feature>
<evidence type="ECO:0000259" key="5">
    <source>
        <dbReference type="Pfam" id="PF17853"/>
    </source>
</evidence>
<dbReference type="AlphaFoldDB" id="A0AB39MT76"/>
<dbReference type="Pfam" id="PF14361">
    <property type="entry name" value="RsbRD_N"/>
    <property type="match status" value="1"/>
</dbReference>
<evidence type="ECO:0000256" key="1">
    <source>
        <dbReference type="ARBA" id="ARBA00006754"/>
    </source>
</evidence>
<gene>
    <name evidence="6" type="ORF">AB5J55_00525</name>
</gene>
<feature type="compositionally biased region" description="Pro residues" evidence="2">
    <location>
        <begin position="29"/>
        <end position="44"/>
    </location>
</feature>
<organism evidence="6">
    <name type="scientific">Streptomyces sp. R11</name>
    <dbReference type="NCBI Taxonomy" id="3238625"/>
    <lineage>
        <taxon>Bacteria</taxon>
        <taxon>Bacillati</taxon>
        <taxon>Actinomycetota</taxon>
        <taxon>Actinomycetes</taxon>
        <taxon>Kitasatosporales</taxon>
        <taxon>Streptomycetaceae</taxon>
        <taxon>Streptomyces</taxon>
    </lineage>
</organism>
<evidence type="ECO:0000313" key="6">
    <source>
        <dbReference type="EMBL" id="XDQ08254.1"/>
    </source>
</evidence>
<name>A0AB39MT76_9ACTN</name>
<reference evidence="6" key="1">
    <citation type="submission" date="2024-07" db="EMBL/GenBank/DDBJ databases">
        <authorList>
            <person name="Yu S.T."/>
        </authorList>
    </citation>
    <scope>NUCLEOTIDE SEQUENCE</scope>
    <source>
        <strain evidence="6">R11</strain>
    </source>
</reference>
<protein>
    <submittedName>
        <fullName evidence="6">Helix-turn-helix domain-containing protein</fullName>
    </submittedName>
</protein>
<dbReference type="InterPro" id="IPR051448">
    <property type="entry name" value="CdaR-like_regulators"/>
</dbReference>
<dbReference type="InterPro" id="IPR041522">
    <property type="entry name" value="CdaR_GGDEF"/>
</dbReference>
<dbReference type="InterPro" id="IPR025736">
    <property type="entry name" value="PucR_C-HTH_dom"/>
</dbReference>
<feature type="compositionally biased region" description="Low complexity" evidence="2">
    <location>
        <begin position="14"/>
        <end position="28"/>
    </location>
</feature>
<dbReference type="PANTHER" id="PTHR33744">
    <property type="entry name" value="CARBOHYDRATE DIACID REGULATOR"/>
    <property type="match status" value="1"/>
</dbReference>
<feature type="domain" description="CdaR GGDEF-like" evidence="5">
    <location>
        <begin position="230"/>
        <end position="335"/>
    </location>
</feature>
<dbReference type="EMBL" id="CP163432">
    <property type="protein sequence ID" value="XDQ08254.1"/>
    <property type="molecule type" value="Genomic_DNA"/>
</dbReference>
<evidence type="ECO:0000256" key="2">
    <source>
        <dbReference type="SAM" id="MobiDB-lite"/>
    </source>
</evidence>
<evidence type="ECO:0000259" key="3">
    <source>
        <dbReference type="Pfam" id="PF13556"/>
    </source>
</evidence>